<dbReference type="GO" id="GO:0003723">
    <property type="term" value="F:RNA binding"/>
    <property type="evidence" value="ECO:0007669"/>
    <property type="project" value="UniProtKB-KW"/>
</dbReference>
<dbReference type="PANTHER" id="PTHR13633">
    <property type="entry name" value="MITOCHONDRIAL TRANSCRIPTION RESCUE FACTOR 1"/>
    <property type="match status" value="1"/>
</dbReference>
<dbReference type="InterPro" id="IPR040591">
    <property type="entry name" value="RqcP2_RBD"/>
</dbReference>
<dbReference type="Proteomes" id="UP000248214">
    <property type="component" value="Unassembled WGS sequence"/>
</dbReference>
<comment type="caution">
    <text evidence="3">The sequence shown here is derived from an EMBL/GenBank/DDBJ whole genome shotgun (WGS) entry which is preliminary data.</text>
</comment>
<dbReference type="OrthoDB" id="9812787at2"/>
<dbReference type="PROSITE" id="PS50889">
    <property type="entry name" value="S4"/>
    <property type="match status" value="1"/>
</dbReference>
<reference evidence="3 4" key="1">
    <citation type="submission" date="2017-10" db="EMBL/GenBank/DDBJ databases">
        <title>Bacillus sp. nov., a halophilic bacterium isolated from a Keqin Lake.</title>
        <authorList>
            <person name="Wang H."/>
        </authorList>
    </citation>
    <scope>NUCLEOTIDE SEQUENCE [LARGE SCALE GENOMIC DNA]</scope>
    <source>
        <strain evidence="3 4">KQ-12</strain>
    </source>
</reference>
<keyword evidence="1" id="KW-0694">RNA-binding</keyword>
<dbReference type="InterPro" id="IPR002942">
    <property type="entry name" value="S4_RNA-bd"/>
</dbReference>
<organism evidence="3 4">
    <name type="scientific">Salipaludibacillus keqinensis</name>
    <dbReference type="NCBI Taxonomy" id="2045207"/>
    <lineage>
        <taxon>Bacteria</taxon>
        <taxon>Bacillati</taxon>
        <taxon>Bacillota</taxon>
        <taxon>Bacilli</taxon>
        <taxon>Bacillales</taxon>
        <taxon>Bacillaceae</taxon>
    </lineage>
</organism>
<dbReference type="Gene3D" id="3.30.70.330">
    <property type="match status" value="1"/>
</dbReference>
<protein>
    <submittedName>
        <fullName evidence="3">RNA-binding protein</fullName>
    </submittedName>
</protein>
<evidence type="ECO:0000256" key="1">
    <source>
        <dbReference type="PROSITE-ProRule" id="PRU00182"/>
    </source>
</evidence>
<evidence type="ECO:0000313" key="4">
    <source>
        <dbReference type="Proteomes" id="UP000248214"/>
    </source>
</evidence>
<gene>
    <name evidence="3" type="ORF">CR194_08485</name>
</gene>
<dbReference type="Gene3D" id="3.10.290.10">
    <property type="entry name" value="RNA-binding S4 domain"/>
    <property type="match status" value="1"/>
</dbReference>
<dbReference type="InterPro" id="IPR048443">
    <property type="entry name" value="RqcP2_N"/>
</dbReference>
<dbReference type="InterPro" id="IPR012677">
    <property type="entry name" value="Nucleotide-bd_a/b_plait_sf"/>
</dbReference>
<dbReference type="Pfam" id="PF17774">
    <property type="entry name" value="YlmH_RBD"/>
    <property type="match status" value="1"/>
</dbReference>
<dbReference type="EMBL" id="PDOD01000002">
    <property type="protein sequence ID" value="PYZ93224.1"/>
    <property type="molecule type" value="Genomic_DNA"/>
</dbReference>
<accession>A0A323TH42</accession>
<dbReference type="Gene3D" id="3.30.1370.160">
    <property type="match status" value="1"/>
</dbReference>
<dbReference type="SMART" id="SM00363">
    <property type="entry name" value="S4"/>
    <property type="match status" value="1"/>
</dbReference>
<dbReference type="Pfam" id="PF21278">
    <property type="entry name" value="YlmH_1st"/>
    <property type="match status" value="1"/>
</dbReference>
<sequence>MSLYEHFRKEEHAFVDQVLDWKAIVELEYRPKLTDFLDPRQQKIVQLLVGSHDDVHVSFWGGHSEAERKRALLYPDYITPVNEDFRLTAFELRYPSKFITIEHSQILGSLMSIGMKREKFGDILSEEDQFQLILSEEVADYVVLNLQSVGKAKVELKPISEDDVMKQVKELEETFVTVSSLRVDTVISEAFHLSRSKVKPAIVSEKVKVNWKVINDPAFQLEKGDVLSFRGKGRCEIVEMEGQTKKGKQRLILGFPK</sequence>
<dbReference type="Pfam" id="PF01479">
    <property type="entry name" value="S4"/>
    <property type="match status" value="1"/>
</dbReference>
<proteinExistence type="predicted"/>
<dbReference type="SUPFAM" id="SSF55174">
    <property type="entry name" value="Alpha-L RNA-binding motif"/>
    <property type="match status" value="1"/>
</dbReference>
<keyword evidence="4" id="KW-1185">Reference proteome</keyword>
<dbReference type="CDD" id="cd00165">
    <property type="entry name" value="S4"/>
    <property type="match status" value="1"/>
</dbReference>
<dbReference type="RefSeq" id="WP_110609254.1">
    <property type="nucleotide sequence ID" value="NZ_PDOD01000002.1"/>
</dbReference>
<dbReference type="PANTHER" id="PTHR13633:SF3">
    <property type="entry name" value="MITOCHONDRIAL TRANSCRIPTION RESCUE FACTOR 1"/>
    <property type="match status" value="1"/>
</dbReference>
<name>A0A323TH42_9BACI</name>
<dbReference type="InterPro" id="IPR036986">
    <property type="entry name" value="S4_RNA-bd_sf"/>
</dbReference>
<evidence type="ECO:0000259" key="2">
    <source>
        <dbReference type="SMART" id="SM00363"/>
    </source>
</evidence>
<evidence type="ECO:0000313" key="3">
    <source>
        <dbReference type="EMBL" id="PYZ93224.1"/>
    </source>
</evidence>
<feature type="domain" description="RNA-binding S4" evidence="2">
    <location>
        <begin position="181"/>
        <end position="242"/>
    </location>
</feature>
<dbReference type="AlphaFoldDB" id="A0A323TH42"/>